<proteinExistence type="predicted"/>
<reference evidence="1" key="1">
    <citation type="journal article" date="2022" name="Nat. Microbiol.">
        <title>Unique mobile elements and scalable gene flow at the prokaryote-eukaryote boundary revealed by circularized Asgard archaea genomes.</title>
        <authorList>
            <person name="Wu F."/>
            <person name="Speth D.R."/>
            <person name="Philosof A."/>
            <person name="Cremiere A."/>
            <person name="Narayanan A."/>
            <person name="Barco R.A."/>
            <person name="Connon S.A."/>
            <person name="Amend J.P."/>
            <person name="Antoshechkin I.A."/>
            <person name="Orphan V.J."/>
        </authorList>
    </citation>
    <scope>NUCLEOTIDE SEQUENCE</scope>
    <source>
        <strain evidence="1">PR6</strain>
    </source>
</reference>
<organism evidence="1">
    <name type="scientific">Candidatus Heimdallarchaeum endolithica</name>
    <dbReference type="NCBI Taxonomy" id="2876572"/>
    <lineage>
        <taxon>Archaea</taxon>
        <taxon>Promethearchaeati</taxon>
        <taxon>Candidatus Heimdallarchaeota</taxon>
        <taxon>Candidatus Heimdallarchaeia (ex Rinke et al. 2021) (nom. nud.)</taxon>
        <taxon>Candidatus Heimdallarchaeales</taxon>
        <taxon>Candidatus Heimdallarchaeaceae</taxon>
        <taxon>Candidatus Heimdallarchaeum</taxon>
    </lineage>
</organism>
<accession>A0A9Y1BRI3</accession>
<sequence>MTIIAQHLKCDLRKKCASCSKYLFSPKQRARYFYCPECKYDILCDRGLIQNFTTDKNGMIKKQNLCMICRTEVEERMWPDDSENIE</sequence>
<protein>
    <submittedName>
        <fullName evidence="1">Uncharacterized protein</fullName>
    </submittedName>
</protein>
<dbReference type="AlphaFoldDB" id="A0A9Y1BRI3"/>
<evidence type="ECO:0000313" key="1">
    <source>
        <dbReference type="EMBL" id="UJG43641.1"/>
    </source>
</evidence>
<name>A0A9Y1BRI3_9ARCH</name>
<dbReference type="EMBL" id="CP084167">
    <property type="protein sequence ID" value="UJG43641.1"/>
    <property type="molecule type" value="Genomic_DNA"/>
</dbReference>
<gene>
    <name evidence="1" type="ORF">K9W46_00315</name>
</gene>
<dbReference type="Proteomes" id="UP001200513">
    <property type="component" value="Chromosome"/>
</dbReference>